<proteinExistence type="predicted"/>
<dbReference type="InterPro" id="IPR011013">
    <property type="entry name" value="Gal_mutarotase_sf_dom"/>
</dbReference>
<dbReference type="Proteomes" id="UP000681722">
    <property type="component" value="Unassembled WGS sequence"/>
</dbReference>
<evidence type="ECO:0000313" key="2">
    <source>
        <dbReference type="EMBL" id="CAF1620968.1"/>
    </source>
</evidence>
<dbReference type="InterPro" id="IPR003159">
    <property type="entry name" value="Lyase_8_central_dom"/>
</dbReference>
<evidence type="ECO:0000313" key="4">
    <source>
        <dbReference type="Proteomes" id="UP000663829"/>
    </source>
</evidence>
<organism evidence="2 4">
    <name type="scientific">Didymodactylos carnosus</name>
    <dbReference type="NCBI Taxonomy" id="1234261"/>
    <lineage>
        <taxon>Eukaryota</taxon>
        <taxon>Metazoa</taxon>
        <taxon>Spiralia</taxon>
        <taxon>Gnathifera</taxon>
        <taxon>Rotifera</taxon>
        <taxon>Eurotatoria</taxon>
        <taxon>Bdelloidea</taxon>
        <taxon>Philodinida</taxon>
        <taxon>Philodinidae</taxon>
        <taxon>Didymodactylos</taxon>
    </lineage>
</organism>
<keyword evidence="4" id="KW-1185">Reference proteome</keyword>
<protein>
    <recommendedName>
        <fullName evidence="1">Polysaccharide lyase family 8 central domain-containing protein</fullName>
    </recommendedName>
</protein>
<dbReference type="GO" id="GO:0005576">
    <property type="term" value="C:extracellular region"/>
    <property type="evidence" value="ECO:0007669"/>
    <property type="project" value="InterPro"/>
</dbReference>
<dbReference type="EMBL" id="CAJNOQ010040714">
    <property type="protein sequence ID" value="CAF1620968.1"/>
    <property type="molecule type" value="Genomic_DNA"/>
</dbReference>
<dbReference type="Proteomes" id="UP000663829">
    <property type="component" value="Unassembled WGS sequence"/>
</dbReference>
<dbReference type="Gene3D" id="2.70.98.10">
    <property type="match status" value="1"/>
</dbReference>
<reference evidence="2" key="1">
    <citation type="submission" date="2021-02" db="EMBL/GenBank/DDBJ databases">
        <authorList>
            <person name="Nowell W R."/>
        </authorList>
    </citation>
    <scope>NUCLEOTIDE SEQUENCE</scope>
</reference>
<dbReference type="AlphaFoldDB" id="A0A816CEN5"/>
<feature type="domain" description="Polysaccharide lyase family 8 central" evidence="1">
    <location>
        <begin position="31"/>
        <end position="296"/>
    </location>
</feature>
<accession>A0A816CEN5</accession>
<evidence type="ECO:0000259" key="1">
    <source>
        <dbReference type="Pfam" id="PF02278"/>
    </source>
</evidence>
<dbReference type="PANTHER" id="PTHR38481:SF1">
    <property type="entry name" value="HYALURONATE LYASE"/>
    <property type="match status" value="1"/>
</dbReference>
<dbReference type="InterPro" id="IPR038970">
    <property type="entry name" value="Lyase_8"/>
</dbReference>
<comment type="caution">
    <text evidence="2">The sequence shown here is derived from an EMBL/GenBank/DDBJ whole genome shotgun (WGS) entry which is preliminary data.</text>
</comment>
<gene>
    <name evidence="2" type="ORF">GPM918_LOCUS43731</name>
    <name evidence="3" type="ORF">SRO942_LOCUS45312</name>
</gene>
<evidence type="ECO:0000313" key="3">
    <source>
        <dbReference type="EMBL" id="CAF4511106.1"/>
    </source>
</evidence>
<dbReference type="Pfam" id="PF02278">
    <property type="entry name" value="Lyase_8"/>
    <property type="match status" value="1"/>
</dbReference>
<sequence>MDISNISIAAALRDYADRLEHRYEAPPLVGNRHFYTSDFQVHRRTNWTAALKMHSFRTITTECDNYENLKGEHIGDGVLNLYTRDAQYGSGEEYENIFALLDWNAINGITVEADTPLVHCNRGKLPMLNTTFVGGVSDGNYGAAVMDTATHSLTAKRTWHFYDDFVVALANGIEDNTRALLQTTVVSRLLPLANTVAGTLTLQWSNGTKVVLADGVYSFSDTEPRVQWFHADGTAWVVLGDYAALTIDCRNKSGNVNRFGPWDFELHGRMLTAAIIHGRGPTSKALSYTYMMMPNVTVYAVPALWNRYMFLADSAYTLEKAQGDDTLLHLHGTCDPFVQRASVSLFEDASSIGGGAYYNCSGLSLSIYMEQAGAILYSENSDSFTVTAAHPTLAEGTLAISVNRGSITTPGCTSDMRWGTQSGTQVLLTLPATSELLGMSVSATCKKTNALI</sequence>
<dbReference type="GO" id="GO:0030246">
    <property type="term" value="F:carbohydrate binding"/>
    <property type="evidence" value="ECO:0007669"/>
    <property type="project" value="InterPro"/>
</dbReference>
<dbReference type="GO" id="GO:0005975">
    <property type="term" value="P:carbohydrate metabolic process"/>
    <property type="evidence" value="ECO:0007669"/>
    <property type="project" value="InterPro"/>
</dbReference>
<dbReference type="GO" id="GO:0016829">
    <property type="term" value="F:lyase activity"/>
    <property type="evidence" value="ECO:0007669"/>
    <property type="project" value="InterPro"/>
</dbReference>
<dbReference type="InterPro" id="IPR014718">
    <property type="entry name" value="GH-type_carb-bd"/>
</dbReference>
<dbReference type="PANTHER" id="PTHR38481">
    <property type="entry name" value="HYALURONATE LYASE"/>
    <property type="match status" value="1"/>
</dbReference>
<dbReference type="OrthoDB" id="10024976at2759"/>
<dbReference type="SUPFAM" id="SSF74650">
    <property type="entry name" value="Galactose mutarotase-like"/>
    <property type="match status" value="1"/>
</dbReference>
<dbReference type="EMBL" id="CAJOBC010107894">
    <property type="protein sequence ID" value="CAF4511106.1"/>
    <property type="molecule type" value="Genomic_DNA"/>
</dbReference>
<name>A0A816CEN5_9BILA</name>